<evidence type="ECO:0000313" key="2">
    <source>
        <dbReference type="Proteomes" id="UP001458880"/>
    </source>
</evidence>
<dbReference type="EMBL" id="JASPKY010000331">
    <property type="protein sequence ID" value="KAK9708388.1"/>
    <property type="molecule type" value="Genomic_DNA"/>
</dbReference>
<reference evidence="1 2" key="1">
    <citation type="journal article" date="2024" name="BMC Genomics">
        <title>De novo assembly and annotation of Popillia japonica's genome with initial clues to its potential as an invasive pest.</title>
        <authorList>
            <person name="Cucini C."/>
            <person name="Boschi S."/>
            <person name="Funari R."/>
            <person name="Cardaioli E."/>
            <person name="Iannotti N."/>
            <person name="Marturano G."/>
            <person name="Paoli F."/>
            <person name="Bruttini M."/>
            <person name="Carapelli A."/>
            <person name="Frati F."/>
            <person name="Nardi F."/>
        </authorList>
    </citation>
    <scope>NUCLEOTIDE SEQUENCE [LARGE SCALE GENOMIC DNA]</scope>
    <source>
        <strain evidence="1">DMR45628</strain>
    </source>
</reference>
<protein>
    <recommendedName>
        <fullName evidence="3">Transposase Helix-turn-helix domain-containing protein</fullName>
    </recommendedName>
</protein>
<keyword evidence="2" id="KW-1185">Reference proteome</keyword>
<evidence type="ECO:0008006" key="3">
    <source>
        <dbReference type="Google" id="ProtNLM"/>
    </source>
</evidence>
<comment type="caution">
    <text evidence="1">The sequence shown here is derived from an EMBL/GenBank/DDBJ whole genome shotgun (WGS) entry which is preliminary data.</text>
</comment>
<accession>A0AAW1JVJ7</accession>
<sequence length="78" mass="8709">MLIFVWFASHKDGYRQIADRFDLSISSVFEVITRVSSFLSGLAANVNRFPETEIEKCGFPGIIGCIDISQSINHQDGI</sequence>
<proteinExistence type="predicted"/>
<gene>
    <name evidence="1" type="ORF">QE152_g27245</name>
</gene>
<evidence type="ECO:0000313" key="1">
    <source>
        <dbReference type="EMBL" id="KAK9708388.1"/>
    </source>
</evidence>
<dbReference type="AlphaFoldDB" id="A0AAW1JVJ7"/>
<dbReference type="Proteomes" id="UP001458880">
    <property type="component" value="Unassembled WGS sequence"/>
</dbReference>
<name>A0AAW1JVJ7_POPJA</name>
<organism evidence="1 2">
    <name type="scientific">Popillia japonica</name>
    <name type="common">Japanese beetle</name>
    <dbReference type="NCBI Taxonomy" id="7064"/>
    <lineage>
        <taxon>Eukaryota</taxon>
        <taxon>Metazoa</taxon>
        <taxon>Ecdysozoa</taxon>
        <taxon>Arthropoda</taxon>
        <taxon>Hexapoda</taxon>
        <taxon>Insecta</taxon>
        <taxon>Pterygota</taxon>
        <taxon>Neoptera</taxon>
        <taxon>Endopterygota</taxon>
        <taxon>Coleoptera</taxon>
        <taxon>Polyphaga</taxon>
        <taxon>Scarabaeiformia</taxon>
        <taxon>Scarabaeidae</taxon>
        <taxon>Rutelinae</taxon>
        <taxon>Popillia</taxon>
    </lineage>
</organism>